<accession>A0A6J5QMD8</accession>
<reference evidence="1" key="1">
    <citation type="submission" date="2020-05" db="EMBL/GenBank/DDBJ databases">
        <authorList>
            <person name="Chiriac C."/>
            <person name="Salcher M."/>
            <person name="Ghai R."/>
            <person name="Kavagutti S V."/>
        </authorList>
    </citation>
    <scope>NUCLEOTIDE SEQUENCE</scope>
</reference>
<proteinExistence type="predicted"/>
<evidence type="ECO:0000313" key="1">
    <source>
        <dbReference type="EMBL" id="CAB4185829.1"/>
    </source>
</evidence>
<protein>
    <submittedName>
        <fullName evidence="1">Uncharacterized protein</fullName>
    </submittedName>
</protein>
<organism evidence="1">
    <name type="scientific">uncultured Caudovirales phage</name>
    <dbReference type="NCBI Taxonomy" id="2100421"/>
    <lineage>
        <taxon>Viruses</taxon>
        <taxon>Duplodnaviria</taxon>
        <taxon>Heunggongvirae</taxon>
        <taxon>Uroviricota</taxon>
        <taxon>Caudoviricetes</taxon>
        <taxon>Peduoviridae</taxon>
        <taxon>Maltschvirus</taxon>
        <taxon>Maltschvirus maltsch</taxon>
    </lineage>
</organism>
<sequence length="80" mass="8979">MMTGMSPQVQIILLHRGALDILQPSFGQFILIQTIVMIAEIAMNLRTCWTTQVPNTNLSPVWLRHLITIYSGIISDLTVV</sequence>
<dbReference type="EMBL" id="LR797078">
    <property type="protein sequence ID" value="CAB4185829.1"/>
    <property type="molecule type" value="Genomic_DNA"/>
</dbReference>
<name>A0A6J5QMD8_9CAUD</name>
<gene>
    <name evidence="1" type="ORF">UFOVP1130_138</name>
</gene>